<keyword evidence="4" id="KW-1133">Transmembrane helix</keyword>
<keyword evidence="7" id="KW-1185">Reference proteome</keyword>
<organism evidence="6 7">
    <name type="scientific">Microbulbifer halophilus</name>
    <dbReference type="NCBI Taxonomy" id="453963"/>
    <lineage>
        <taxon>Bacteria</taxon>
        <taxon>Pseudomonadati</taxon>
        <taxon>Pseudomonadota</taxon>
        <taxon>Gammaproteobacteria</taxon>
        <taxon>Cellvibrionales</taxon>
        <taxon>Microbulbiferaceae</taxon>
        <taxon>Microbulbifer</taxon>
    </lineage>
</organism>
<dbReference type="InterPro" id="IPR018060">
    <property type="entry name" value="HTH_AraC"/>
</dbReference>
<dbReference type="EMBL" id="JBHUJD010000013">
    <property type="protein sequence ID" value="MFD2311027.1"/>
    <property type="molecule type" value="Genomic_DNA"/>
</dbReference>
<dbReference type="Pfam" id="PF12833">
    <property type="entry name" value="HTH_18"/>
    <property type="match status" value="1"/>
</dbReference>
<sequence length="384" mass="43642">MKGVLFNIHDVALLLIAGEFGILSVLLLARRGVRPLAHPLLAMFLVLNMLIAVDTLIYWGVAVRYRVFHISPDLFFLFGFAYFLQGPALYWYTRSIICKDYSFRRLDLLHLVPAVAAQVYLYFVYHRYPAAVQGDLVLGLEIFTFTAGYHDIFVTAQKSIVLVYAIACVFQVVRHRAFLKDSLSNIDLDWLHLLIGGFLLAWVWSLVTHIFGLLRPGDISDMMGVAGNYMIFVLVNTLVLYSLAYSGVSEGISRGEKRDQYEERVPIDPIHVDRILATMESGRLFLNPRLTVEDFAGHVELPPRQVSSVIKHRFGRNFLEYVNSYRVEEAKRGLADPSNRHDSVLDIASKSGFNSKATFNRFFKKFAGVTPTEYRRRCLSGQTG</sequence>
<dbReference type="SMART" id="SM00342">
    <property type="entry name" value="HTH_ARAC"/>
    <property type="match status" value="1"/>
</dbReference>
<dbReference type="PROSITE" id="PS01124">
    <property type="entry name" value="HTH_ARAC_FAMILY_2"/>
    <property type="match status" value="1"/>
</dbReference>
<dbReference type="Gene3D" id="1.10.10.60">
    <property type="entry name" value="Homeodomain-like"/>
    <property type="match status" value="2"/>
</dbReference>
<dbReference type="RefSeq" id="WP_265721530.1">
    <property type="nucleotide sequence ID" value="NZ_JAPIVK010000012.1"/>
</dbReference>
<reference evidence="7" key="1">
    <citation type="journal article" date="2019" name="Int. J. Syst. Evol. Microbiol.">
        <title>The Global Catalogue of Microorganisms (GCM) 10K type strain sequencing project: providing services to taxonomists for standard genome sequencing and annotation.</title>
        <authorList>
            <consortium name="The Broad Institute Genomics Platform"/>
            <consortium name="The Broad Institute Genome Sequencing Center for Infectious Disease"/>
            <person name="Wu L."/>
            <person name="Ma J."/>
        </authorList>
    </citation>
    <scope>NUCLEOTIDE SEQUENCE [LARGE SCALE GENOMIC DNA]</scope>
    <source>
        <strain evidence="7">KCTC 12848</strain>
    </source>
</reference>
<dbReference type="InterPro" id="IPR018062">
    <property type="entry name" value="HTH_AraC-typ_CS"/>
</dbReference>
<name>A0ABW5EC72_9GAMM</name>
<accession>A0ABW5EC72</accession>
<protein>
    <submittedName>
        <fullName evidence="6">Helix-turn-helix domain-containing protein</fullName>
    </submittedName>
</protein>
<dbReference type="PANTHER" id="PTHR43280:SF29">
    <property type="entry name" value="ARAC-FAMILY TRANSCRIPTIONAL REGULATOR"/>
    <property type="match status" value="1"/>
</dbReference>
<feature type="transmembrane region" description="Helical" evidence="4">
    <location>
        <begin position="190"/>
        <end position="214"/>
    </location>
</feature>
<evidence type="ECO:0000313" key="6">
    <source>
        <dbReference type="EMBL" id="MFD2311027.1"/>
    </source>
</evidence>
<dbReference type="PANTHER" id="PTHR43280">
    <property type="entry name" value="ARAC-FAMILY TRANSCRIPTIONAL REGULATOR"/>
    <property type="match status" value="1"/>
</dbReference>
<evidence type="ECO:0000259" key="5">
    <source>
        <dbReference type="PROSITE" id="PS01124"/>
    </source>
</evidence>
<dbReference type="SUPFAM" id="SSF46689">
    <property type="entry name" value="Homeodomain-like"/>
    <property type="match status" value="1"/>
</dbReference>
<keyword evidence="4" id="KW-0812">Transmembrane</keyword>
<evidence type="ECO:0000256" key="3">
    <source>
        <dbReference type="ARBA" id="ARBA00023163"/>
    </source>
</evidence>
<feature type="transmembrane region" description="Helical" evidence="4">
    <location>
        <begin position="6"/>
        <end position="28"/>
    </location>
</feature>
<evidence type="ECO:0000256" key="4">
    <source>
        <dbReference type="SAM" id="Phobius"/>
    </source>
</evidence>
<keyword evidence="4" id="KW-0472">Membrane</keyword>
<dbReference type="PROSITE" id="PS00041">
    <property type="entry name" value="HTH_ARAC_FAMILY_1"/>
    <property type="match status" value="1"/>
</dbReference>
<keyword evidence="2" id="KW-0238">DNA-binding</keyword>
<evidence type="ECO:0000313" key="7">
    <source>
        <dbReference type="Proteomes" id="UP001597425"/>
    </source>
</evidence>
<dbReference type="Proteomes" id="UP001597425">
    <property type="component" value="Unassembled WGS sequence"/>
</dbReference>
<comment type="caution">
    <text evidence="6">The sequence shown here is derived from an EMBL/GenBank/DDBJ whole genome shotgun (WGS) entry which is preliminary data.</text>
</comment>
<feature type="transmembrane region" description="Helical" evidence="4">
    <location>
        <begin position="105"/>
        <end position="125"/>
    </location>
</feature>
<evidence type="ECO:0000256" key="1">
    <source>
        <dbReference type="ARBA" id="ARBA00023015"/>
    </source>
</evidence>
<feature type="transmembrane region" description="Helical" evidence="4">
    <location>
        <begin position="226"/>
        <end position="248"/>
    </location>
</feature>
<gene>
    <name evidence="6" type="ORF">ACFSKX_11430</name>
</gene>
<feature type="transmembrane region" description="Helical" evidence="4">
    <location>
        <begin position="74"/>
        <end position="93"/>
    </location>
</feature>
<dbReference type="PRINTS" id="PR00032">
    <property type="entry name" value="HTHARAC"/>
</dbReference>
<dbReference type="InterPro" id="IPR009057">
    <property type="entry name" value="Homeodomain-like_sf"/>
</dbReference>
<feature type="domain" description="HTH araC/xylS-type" evidence="5">
    <location>
        <begin position="273"/>
        <end position="377"/>
    </location>
</feature>
<feature type="transmembrane region" description="Helical" evidence="4">
    <location>
        <begin position="40"/>
        <end position="62"/>
    </location>
</feature>
<keyword evidence="3" id="KW-0804">Transcription</keyword>
<dbReference type="InterPro" id="IPR020449">
    <property type="entry name" value="Tscrpt_reg_AraC-type_HTH"/>
</dbReference>
<keyword evidence="1" id="KW-0805">Transcription regulation</keyword>
<proteinExistence type="predicted"/>
<evidence type="ECO:0000256" key="2">
    <source>
        <dbReference type="ARBA" id="ARBA00023125"/>
    </source>
</evidence>